<dbReference type="EMBL" id="QOWE01000017">
    <property type="protein sequence ID" value="RCR67698.1"/>
    <property type="molecule type" value="Genomic_DNA"/>
</dbReference>
<dbReference type="SUPFAM" id="SSF88659">
    <property type="entry name" value="Sigma3 and sigma4 domains of RNA polymerase sigma factors"/>
    <property type="match status" value="1"/>
</dbReference>
<evidence type="ECO:0000256" key="4">
    <source>
        <dbReference type="ARBA" id="ARBA00023163"/>
    </source>
</evidence>
<keyword evidence="4" id="KW-0804">Transcription</keyword>
<gene>
    <name evidence="8" type="ORF">DUE52_20045</name>
</gene>
<evidence type="ECO:0000313" key="9">
    <source>
        <dbReference type="Proteomes" id="UP000253383"/>
    </source>
</evidence>
<dbReference type="AlphaFoldDB" id="A0A368JJ67"/>
<name>A0A368JJ67_9BACT</name>
<keyword evidence="3" id="KW-0731">Sigma factor</keyword>
<feature type="region of interest" description="Disordered" evidence="5">
    <location>
        <begin position="1"/>
        <end position="43"/>
    </location>
</feature>
<proteinExistence type="inferred from homology"/>
<comment type="similarity">
    <text evidence="1">Belongs to the sigma-70 factor family. ECF subfamily.</text>
</comment>
<feature type="domain" description="RNA polymerase sigma factor 70 region 4 type 2" evidence="7">
    <location>
        <begin position="170"/>
        <end position="220"/>
    </location>
</feature>
<dbReference type="InterPro" id="IPR007627">
    <property type="entry name" value="RNA_pol_sigma70_r2"/>
</dbReference>
<sequence>MGEVRRLVPDPNGKPGNPFSLGERPLGEYPLGERPLSDHPPSHFQRPAVALDAERLIQKAFEQNPDSGIALLFQHYYQSLCSHVVRFVSSKEIAEDIVSDIFYEFHVGRIYLTITTSYRAFLFTAVRNRAFDYVRAEMKRSTSLDQAERVSFPIEQQPDSVTQFEELYHDVEKAIDAMPLKQRQVYVMHRFEGRKYAEIAQELNLSLRTVEVHMYRAIRHVRAFLKDKWLILLLSFCQYPQ</sequence>
<dbReference type="OrthoDB" id="1524077at2"/>
<evidence type="ECO:0000259" key="6">
    <source>
        <dbReference type="Pfam" id="PF04542"/>
    </source>
</evidence>
<dbReference type="InterPro" id="IPR013249">
    <property type="entry name" value="RNA_pol_sigma70_r4_t2"/>
</dbReference>
<dbReference type="InterPro" id="IPR014284">
    <property type="entry name" value="RNA_pol_sigma-70_dom"/>
</dbReference>
<dbReference type="RefSeq" id="WP_114407829.1">
    <property type="nucleotide sequence ID" value="NZ_QOWE01000017.1"/>
</dbReference>
<dbReference type="InterPro" id="IPR013325">
    <property type="entry name" value="RNA_pol_sigma_r2"/>
</dbReference>
<feature type="domain" description="RNA polymerase sigma-70 region 2" evidence="6">
    <location>
        <begin position="72"/>
        <end position="138"/>
    </location>
</feature>
<comment type="caution">
    <text evidence="8">The sequence shown here is derived from an EMBL/GenBank/DDBJ whole genome shotgun (WGS) entry which is preliminary data.</text>
</comment>
<dbReference type="PANTHER" id="PTHR43133:SF46">
    <property type="entry name" value="RNA POLYMERASE SIGMA-70 FACTOR ECF SUBFAMILY"/>
    <property type="match status" value="1"/>
</dbReference>
<dbReference type="PANTHER" id="PTHR43133">
    <property type="entry name" value="RNA POLYMERASE ECF-TYPE SIGMA FACTO"/>
    <property type="match status" value="1"/>
</dbReference>
<evidence type="ECO:0000256" key="1">
    <source>
        <dbReference type="ARBA" id="ARBA00010641"/>
    </source>
</evidence>
<dbReference type="CDD" id="cd06171">
    <property type="entry name" value="Sigma70_r4"/>
    <property type="match status" value="1"/>
</dbReference>
<dbReference type="SUPFAM" id="SSF88946">
    <property type="entry name" value="Sigma2 domain of RNA polymerase sigma factors"/>
    <property type="match status" value="1"/>
</dbReference>
<dbReference type="GO" id="GO:0003677">
    <property type="term" value="F:DNA binding"/>
    <property type="evidence" value="ECO:0007669"/>
    <property type="project" value="InterPro"/>
</dbReference>
<reference evidence="8 9" key="1">
    <citation type="submission" date="2018-07" db="EMBL/GenBank/DDBJ databases">
        <title>Genome analysis of Larkinella rosea.</title>
        <authorList>
            <person name="Zhou Z."/>
            <person name="Wang G."/>
        </authorList>
    </citation>
    <scope>NUCLEOTIDE SEQUENCE [LARGE SCALE GENOMIC DNA]</scope>
    <source>
        <strain evidence="9">zzj9</strain>
    </source>
</reference>
<dbReference type="Proteomes" id="UP000253383">
    <property type="component" value="Unassembled WGS sequence"/>
</dbReference>
<keyword evidence="2" id="KW-0805">Transcription regulation</keyword>
<organism evidence="8 9">
    <name type="scientific">Larkinella punicea</name>
    <dbReference type="NCBI Taxonomy" id="2315727"/>
    <lineage>
        <taxon>Bacteria</taxon>
        <taxon>Pseudomonadati</taxon>
        <taxon>Bacteroidota</taxon>
        <taxon>Cytophagia</taxon>
        <taxon>Cytophagales</taxon>
        <taxon>Spirosomataceae</taxon>
        <taxon>Larkinella</taxon>
    </lineage>
</organism>
<dbReference type="NCBIfam" id="TIGR02985">
    <property type="entry name" value="Sig70_bacteroi1"/>
    <property type="match status" value="1"/>
</dbReference>
<dbReference type="GO" id="GO:0006352">
    <property type="term" value="P:DNA-templated transcription initiation"/>
    <property type="evidence" value="ECO:0007669"/>
    <property type="project" value="InterPro"/>
</dbReference>
<dbReference type="Pfam" id="PF04542">
    <property type="entry name" value="Sigma70_r2"/>
    <property type="match status" value="1"/>
</dbReference>
<dbReference type="InterPro" id="IPR014327">
    <property type="entry name" value="RNA_pol_sigma70_bacteroid"/>
</dbReference>
<evidence type="ECO:0000256" key="5">
    <source>
        <dbReference type="SAM" id="MobiDB-lite"/>
    </source>
</evidence>
<evidence type="ECO:0000259" key="7">
    <source>
        <dbReference type="Pfam" id="PF08281"/>
    </source>
</evidence>
<accession>A0A368JJ67</accession>
<dbReference type="InterPro" id="IPR039425">
    <property type="entry name" value="RNA_pol_sigma-70-like"/>
</dbReference>
<protein>
    <submittedName>
        <fullName evidence="8">RNA polymerase sigma-70 factor</fullName>
    </submittedName>
</protein>
<dbReference type="Gene3D" id="1.10.1740.10">
    <property type="match status" value="1"/>
</dbReference>
<evidence type="ECO:0000313" key="8">
    <source>
        <dbReference type="EMBL" id="RCR67698.1"/>
    </source>
</evidence>
<dbReference type="GO" id="GO:0016987">
    <property type="term" value="F:sigma factor activity"/>
    <property type="evidence" value="ECO:0007669"/>
    <property type="project" value="UniProtKB-KW"/>
</dbReference>
<keyword evidence="9" id="KW-1185">Reference proteome</keyword>
<dbReference type="NCBIfam" id="TIGR02937">
    <property type="entry name" value="sigma70-ECF"/>
    <property type="match status" value="1"/>
</dbReference>
<evidence type="ECO:0000256" key="3">
    <source>
        <dbReference type="ARBA" id="ARBA00023082"/>
    </source>
</evidence>
<dbReference type="Gene3D" id="1.10.10.10">
    <property type="entry name" value="Winged helix-like DNA-binding domain superfamily/Winged helix DNA-binding domain"/>
    <property type="match status" value="1"/>
</dbReference>
<dbReference type="InterPro" id="IPR013324">
    <property type="entry name" value="RNA_pol_sigma_r3/r4-like"/>
</dbReference>
<dbReference type="Pfam" id="PF08281">
    <property type="entry name" value="Sigma70_r4_2"/>
    <property type="match status" value="1"/>
</dbReference>
<evidence type="ECO:0000256" key="2">
    <source>
        <dbReference type="ARBA" id="ARBA00023015"/>
    </source>
</evidence>
<dbReference type="InterPro" id="IPR036388">
    <property type="entry name" value="WH-like_DNA-bd_sf"/>
</dbReference>